<dbReference type="SUPFAM" id="SSF52518">
    <property type="entry name" value="Thiamin diphosphate-binding fold (THDP-binding)"/>
    <property type="match status" value="1"/>
</dbReference>
<evidence type="ECO:0000256" key="3">
    <source>
        <dbReference type="ARBA" id="ARBA00023052"/>
    </source>
</evidence>
<dbReference type="GO" id="GO:0000287">
    <property type="term" value="F:magnesium ion binding"/>
    <property type="evidence" value="ECO:0007669"/>
    <property type="project" value="InterPro"/>
</dbReference>
<dbReference type="InterPro" id="IPR057983">
    <property type="entry name" value="NAA35-like_N"/>
</dbReference>
<dbReference type="PROSITE" id="PS00187">
    <property type="entry name" value="TPP_ENZYMES"/>
    <property type="match status" value="1"/>
</dbReference>
<evidence type="ECO:0000256" key="2">
    <source>
        <dbReference type="ARBA" id="ARBA00007812"/>
    </source>
</evidence>
<comment type="caution">
    <text evidence="6">The sequence shown here is derived from an EMBL/GenBank/DDBJ whole genome shotgun (WGS) entry which is preliminary data.</text>
</comment>
<feature type="domain" description="NAA35-like N-terminal" evidence="5">
    <location>
        <begin position="334"/>
        <end position="425"/>
    </location>
</feature>
<reference evidence="6 7" key="1">
    <citation type="submission" date="2019-06" db="EMBL/GenBank/DDBJ databases">
        <title>Genomics analysis of Aphanomyces spp. identifies a new class of oomycete effector associated with host adaptation.</title>
        <authorList>
            <person name="Gaulin E."/>
        </authorList>
    </citation>
    <scope>NUCLEOTIDE SEQUENCE [LARGE SCALE GENOMIC DNA]</scope>
    <source>
        <strain evidence="6 7">E</strain>
    </source>
</reference>
<evidence type="ECO:0000256" key="1">
    <source>
        <dbReference type="ARBA" id="ARBA00001964"/>
    </source>
</evidence>
<keyword evidence="3" id="KW-0786">Thiamine pyrophosphate</keyword>
<dbReference type="GO" id="GO:0009099">
    <property type="term" value="P:L-valine biosynthetic process"/>
    <property type="evidence" value="ECO:0007669"/>
    <property type="project" value="TreeGrafter"/>
</dbReference>
<dbReference type="AlphaFoldDB" id="A0A6A5AFN0"/>
<sequence>ARRAGRLGQGGIIHFDISGKQVGKIVPTNVGVVGDAAYNLAQLLPQLEAKPRPEWHAQLNAWKQAHPFRYRNHTGPNRALKPQRVIEELYTQTKHRDDVIISTGVGQHQMWAAQFYRWRQPRSLVSSGGLGTMGFGLPAAIGAKVAKPNHLVVDIDGDASFSMTLMELATAAEFNVGVKVLLLNNNAQGMVKQWQDLFYDERYSSTIMKNPDFVKLAQAMNCQGLRCASQDDLADKMAEFLAADGPIVGEFIVDGDEHCYPMVGAANEMFLRDFDTNLTNFDAVVRIIYPVATSIVIADMAGEAAADLVADFHAAEWEDVTQVFHRATDAMTLGQLVHVPDFNYFESMSALELMDPKMDSGMLAPDEVILTVAERLEKGLVPLTFTSAADLLATLDRMEQCEAAWRNGQPMAQSLLTCLYFHPCVSSALVNAGPLDASSVSVSDTLGC</sequence>
<dbReference type="GO" id="GO:0031417">
    <property type="term" value="C:NatC complex"/>
    <property type="evidence" value="ECO:0007669"/>
    <property type="project" value="InterPro"/>
</dbReference>
<accession>A0A6A5AFN0</accession>
<dbReference type="Pfam" id="PF02775">
    <property type="entry name" value="TPP_enzyme_C"/>
    <property type="match status" value="1"/>
</dbReference>
<gene>
    <name evidence="6" type="ORF">AaE_008150</name>
</gene>
<dbReference type="PANTHER" id="PTHR18968:SF13">
    <property type="entry name" value="ACETOLACTATE SYNTHASE CATALYTIC SUBUNIT, MITOCHONDRIAL"/>
    <property type="match status" value="1"/>
</dbReference>
<evidence type="ECO:0000259" key="4">
    <source>
        <dbReference type="Pfam" id="PF02775"/>
    </source>
</evidence>
<dbReference type="SUPFAM" id="SSF52467">
    <property type="entry name" value="DHS-like NAD/FAD-binding domain"/>
    <property type="match status" value="1"/>
</dbReference>
<dbReference type="VEuPathDB" id="FungiDB:H257_10923"/>
<evidence type="ECO:0000259" key="5">
    <source>
        <dbReference type="Pfam" id="PF04112"/>
    </source>
</evidence>
<dbReference type="GO" id="GO:0005948">
    <property type="term" value="C:acetolactate synthase complex"/>
    <property type="evidence" value="ECO:0007669"/>
    <property type="project" value="TreeGrafter"/>
</dbReference>
<dbReference type="GO" id="GO:0003984">
    <property type="term" value="F:acetolactate synthase activity"/>
    <property type="evidence" value="ECO:0007669"/>
    <property type="project" value="TreeGrafter"/>
</dbReference>
<name>A0A6A5AFN0_APHAT</name>
<dbReference type="PANTHER" id="PTHR18968">
    <property type="entry name" value="THIAMINE PYROPHOSPHATE ENZYMES"/>
    <property type="match status" value="1"/>
</dbReference>
<dbReference type="InterPro" id="IPR029061">
    <property type="entry name" value="THDP-binding"/>
</dbReference>
<dbReference type="InterPro" id="IPR039368">
    <property type="entry name" value="AHAS_TPP"/>
</dbReference>
<dbReference type="CDD" id="cd02015">
    <property type="entry name" value="TPP_AHAS"/>
    <property type="match status" value="1"/>
</dbReference>
<dbReference type="EMBL" id="VJMI01013994">
    <property type="protein sequence ID" value="KAF0746375.1"/>
    <property type="molecule type" value="Genomic_DNA"/>
</dbReference>
<dbReference type="GO" id="GO:0005739">
    <property type="term" value="C:mitochondrion"/>
    <property type="evidence" value="ECO:0007669"/>
    <property type="project" value="TreeGrafter"/>
</dbReference>
<dbReference type="Gene3D" id="3.40.50.970">
    <property type="match status" value="1"/>
</dbReference>
<dbReference type="GO" id="GO:0009097">
    <property type="term" value="P:isoleucine biosynthetic process"/>
    <property type="evidence" value="ECO:0007669"/>
    <property type="project" value="TreeGrafter"/>
</dbReference>
<dbReference type="Gene3D" id="3.40.50.1220">
    <property type="entry name" value="TPP-binding domain"/>
    <property type="match status" value="1"/>
</dbReference>
<comment type="similarity">
    <text evidence="2">Belongs to the TPP enzyme family.</text>
</comment>
<dbReference type="InterPro" id="IPR011766">
    <property type="entry name" value="TPP_enzyme_TPP-bd"/>
</dbReference>
<feature type="domain" description="Thiamine pyrophosphate enzyme TPP-binding" evidence="4">
    <location>
        <begin position="104"/>
        <end position="248"/>
    </location>
</feature>
<dbReference type="GO" id="GO:0030976">
    <property type="term" value="F:thiamine pyrophosphate binding"/>
    <property type="evidence" value="ECO:0007669"/>
    <property type="project" value="InterPro"/>
</dbReference>
<organism evidence="6 7">
    <name type="scientific">Aphanomyces astaci</name>
    <name type="common">Crayfish plague agent</name>
    <dbReference type="NCBI Taxonomy" id="112090"/>
    <lineage>
        <taxon>Eukaryota</taxon>
        <taxon>Sar</taxon>
        <taxon>Stramenopiles</taxon>
        <taxon>Oomycota</taxon>
        <taxon>Saprolegniomycetes</taxon>
        <taxon>Saprolegniales</taxon>
        <taxon>Verrucalvaceae</taxon>
        <taxon>Aphanomyces</taxon>
    </lineage>
</organism>
<proteinExistence type="inferred from homology"/>
<dbReference type="InterPro" id="IPR045229">
    <property type="entry name" value="TPP_enz"/>
</dbReference>
<dbReference type="VEuPathDB" id="FungiDB:H257_10924"/>
<comment type="cofactor">
    <cofactor evidence="1">
        <name>thiamine diphosphate</name>
        <dbReference type="ChEBI" id="CHEBI:58937"/>
    </cofactor>
</comment>
<feature type="non-terminal residue" evidence="6">
    <location>
        <position position="448"/>
    </location>
</feature>
<protein>
    <submittedName>
        <fullName evidence="6">Uncharacterized protein</fullName>
    </submittedName>
</protein>
<feature type="non-terminal residue" evidence="6">
    <location>
        <position position="1"/>
    </location>
</feature>
<dbReference type="InterPro" id="IPR029035">
    <property type="entry name" value="DHS-like_NAD/FAD-binding_dom"/>
</dbReference>
<dbReference type="GO" id="GO:0050660">
    <property type="term" value="F:flavin adenine dinucleotide binding"/>
    <property type="evidence" value="ECO:0007669"/>
    <property type="project" value="TreeGrafter"/>
</dbReference>
<dbReference type="Proteomes" id="UP000469452">
    <property type="component" value="Unassembled WGS sequence"/>
</dbReference>
<dbReference type="InterPro" id="IPR000399">
    <property type="entry name" value="TPP-bd_CS"/>
</dbReference>
<evidence type="ECO:0000313" key="7">
    <source>
        <dbReference type="Proteomes" id="UP000469452"/>
    </source>
</evidence>
<dbReference type="Pfam" id="PF04112">
    <property type="entry name" value="Mak10"/>
    <property type="match status" value="1"/>
</dbReference>
<evidence type="ECO:0000313" key="6">
    <source>
        <dbReference type="EMBL" id="KAF0746375.1"/>
    </source>
</evidence>